<evidence type="ECO:0000313" key="3">
    <source>
        <dbReference type="EMBL" id="KAG6435111.1"/>
    </source>
</evidence>
<protein>
    <submittedName>
        <fullName evidence="3">Uncharacterized protein</fullName>
    </submittedName>
</protein>
<sequence length="254" mass="29237">MRVSLKKQAFQMASSAAAYPQNPRESPRPLQFHQIPLPRNWTNTHSNWTQLSHQNSSNAVLEEEIQDLTLKLDELQYKLRIKGSTHFHSTNILKQTTLSDSTNHGTREQMLGALQGRGAKDSRASEGGGRAVVPNADNAGASPSEERWKNCRHPVEEWKQKALDYEKEVHELKNKVSMKMEAENNQKRGVPLLSLAKQLAKEKRSFLKEKTSRRYSSIFASSDRREIGNSRQNHRAAFDYHSPERYRIRESFRK</sequence>
<evidence type="ECO:0000256" key="1">
    <source>
        <dbReference type="SAM" id="Coils"/>
    </source>
</evidence>
<dbReference type="EMBL" id="PNBA02000002">
    <property type="protein sequence ID" value="KAG6435111.1"/>
    <property type="molecule type" value="Genomic_DNA"/>
</dbReference>
<reference evidence="3" key="2">
    <citation type="submission" date="2020-08" db="EMBL/GenBank/DDBJ databases">
        <title>Plant Genome Project.</title>
        <authorList>
            <person name="Zhang R.-G."/>
        </authorList>
    </citation>
    <scope>NUCLEOTIDE SEQUENCE</scope>
    <source>
        <strain evidence="3">Huo1</strain>
        <tissue evidence="3">Leaf</tissue>
    </source>
</reference>
<feature type="coiled-coil region" evidence="1">
    <location>
        <begin position="51"/>
        <end position="78"/>
    </location>
</feature>
<evidence type="ECO:0000313" key="4">
    <source>
        <dbReference type="Proteomes" id="UP000298416"/>
    </source>
</evidence>
<keyword evidence="4" id="KW-1185">Reference proteome</keyword>
<gene>
    <name evidence="3" type="ORF">SASPL_106762</name>
</gene>
<proteinExistence type="predicted"/>
<evidence type="ECO:0000256" key="2">
    <source>
        <dbReference type="SAM" id="MobiDB-lite"/>
    </source>
</evidence>
<organism evidence="3">
    <name type="scientific">Salvia splendens</name>
    <name type="common">Scarlet sage</name>
    <dbReference type="NCBI Taxonomy" id="180675"/>
    <lineage>
        <taxon>Eukaryota</taxon>
        <taxon>Viridiplantae</taxon>
        <taxon>Streptophyta</taxon>
        <taxon>Embryophyta</taxon>
        <taxon>Tracheophyta</taxon>
        <taxon>Spermatophyta</taxon>
        <taxon>Magnoliopsida</taxon>
        <taxon>eudicotyledons</taxon>
        <taxon>Gunneridae</taxon>
        <taxon>Pentapetalae</taxon>
        <taxon>asterids</taxon>
        <taxon>lamiids</taxon>
        <taxon>Lamiales</taxon>
        <taxon>Lamiaceae</taxon>
        <taxon>Nepetoideae</taxon>
        <taxon>Mentheae</taxon>
        <taxon>Salviinae</taxon>
        <taxon>Salvia</taxon>
        <taxon>Salvia subgen. Calosphace</taxon>
        <taxon>core Calosphace</taxon>
    </lineage>
</organism>
<comment type="caution">
    <text evidence="3">The sequence shown here is derived from an EMBL/GenBank/DDBJ whole genome shotgun (WGS) entry which is preliminary data.</text>
</comment>
<dbReference type="AlphaFoldDB" id="A0A8X8YMF6"/>
<name>A0A8X8YMF6_SALSN</name>
<feature type="region of interest" description="Disordered" evidence="2">
    <location>
        <begin position="113"/>
        <end position="148"/>
    </location>
</feature>
<reference evidence="3" key="1">
    <citation type="submission" date="2018-01" db="EMBL/GenBank/DDBJ databases">
        <authorList>
            <person name="Mao J.F."/>
        </authorList>
    </citation>
    <scope>NUCLEOTIDE SEQUENCE</scope>
    <source>
        <strain evidence="3">Huo1</strain>
        <tissue evidence="3">Leaf</tissue>
    </source>
</reference>
<accession>A0A8X8YMF6</accession>
<dbReference type="Proteomes" id="UP000298416">
    <property type="component" value="Unassembled WGS sequence"/>
</dbReference>
<keyword evidence="1" id="KW-0175">Coiled coil</keyword>